<name>A0ABT2FR50_9GAMM</name>
<feature type="domain" description="Complement component 3 CUB" evidence="1">
    <location>
        <begin position="2"/>
        <end position="54"/>
    </location>
</feature>
<sequence length="91" mass="10192">HLPSRSSATTFRLLWENGNLLRSEETKQNEAFSLTAKGKGRGTLSVVAVYHAKLKSKVTCKKFDLRVSIRPAPETAKKPEEAKNTMFLEIC</sequence>
<dbReference type="Pfam" id="PF21308">
    <property type="entry name" value="C3_CUB2"/>
    <property type="match status" value="1"/>
</dbReference>
<feature type="non-terminal residue" evidence="2">
    <location>
        <position position="91"/>
    </location>
</feature>
<evidence type="ECO:0000313" key="2">
    <source>
        <dbReference type="EMBL" id="MCS4558819.1"/>
    </source>
</evidence>
<proteinExistence type="predicted"/>
<accession>A0ABT2FR50</accession>
<protein>
    <recommendedName>
        <fullName evidence="1">Complement component 3 CUB domain-containing protein</fullName>
    </recommendedName>
</protein>
<keyword evidence="3" id="KW-1185">Reference proteome</keyword>
<comment type="caution">
    <text evidence="2">The sequence shown here is derived from an EMBL/GenBank/DDBJ whole genome shotgun (WGS) entry which is preliminary data.</text>
</comment>
<evidence type="ECO:0000259" key="1">
    <source>
        <dbReference type="Pfam" id="PF21308"/>
    </source>
</evidence>
<dbReference type="Proteomes" id="UP001201549">
    <property type="component" value="Unassembled WGS sequence"/>
</dbReference>
<organism evidence="2 3">
    <name type="scientific">Shewanella electrica</name>
    <dbReference type="NCBI Taxonomy" id="515560"/>
    <lineage>
        <taxon>Bacteria</taxon>
        <taxon>Pseudomonadati</taxon>
        <taxon>Pseudomonadota</taxon>
        <taxon>Gammaproteobacteria</taxon>
        <taxon>Alteromonadales</taxon>
        <taxon>Shewanellaceae</taxon>
        <taxon>Shewanella</taxon>
    </lineage>
</organism>
<evidence type="ECO:0000313" key="3">
    <source>
        <dbReference type="Proteomes" id="UP001201549"/>
    </source>
</evidence>
<feature type="non-terminal residue" evidence="2">
    <location>
        <position position="1"/>
    </location>
</feature>
<gene>
    <name evidence="2" type="ORF">L9G74_20580</name>
</gene>
<dbReference type="InterPro" id="IPR048848">
    <property type="entry name" value="C3_CUB2"/>
</dbReference>
<dbReference type="EMBL" id="JAKOGG010000259">
    <property type="protein sequence ID" value="MCS4558819.1"/>
    <property type="molecule type" value="Genomic_DNA"/>
</dbReference>
<reference evidence="2 3" key="1">
    <citation type="submission" date="2022-02" db="EMBL/GenBank/DDBJ databases">
        <authorList>
            <person name="Zhuang L."/>
        </authorList>
    </citation>
    <scope>NUCLEOTIDE SEQUENCE [LARGE SCALE GENOMIC DNA]</scope>
    <source>
        <strain evidence="2 3">C32</strain>
    </source>
</reference>
<dbReference type="Gene3D" id="2.60.120.1540">
    <property type="match status" value="1"/>
</dbReference>
<reference evidence="3" key="2">
    <citation type="submission" date="2023-07" db="EMBL/GenBank/DDBJ databases">
        <title>Shewanella mangrovi sp. nov., an acetaldehyde- degrading bacterium isolated from mangrove sediment.</title>
        <authorList>
            <person name="Liu Y."/>
        </authorList>
    </citation>
    <scope>NUCLEOTIDE SEQUENCE [LARGE SCALE GENOMIC DNA]</scope>
    <source>
        <strain evidence="3">C32</strain>
    </source>
</reference>